<dbReference type="InterPro" id="IPR050325">
    <property type="entry name" value="Prot/Nucl_acid_deglycase"/>
</dbReference>
<dbReference type="Proteomes" id="UP000007257">
    <property type="component" value="Chromosome"/>
</dbReference>
<gene>
    <name evidence="3" type="ordered locus">Rahaq_3368</name>
</gene>
<dbReference type="AlphaFoldDB" id="A0A0H3FDW1"/>
<evidence type="ECO:0000313" key="4">
    <source>
        <dbReference type="Proteomes" id="UP000007257"/>
    </source>
</evidence>
<reference evidence="3 4" key="2">
    <citation type="journal article" date="2012" name="J. Bacteriol.">
        <title>Complete Genome Sequence of Rahnella sp. Strain Y9602, a Gammaproteobacterium Isolate from Metal- and Radionuclide-Contaminated Soil.</title>
        <authorList>
            <person name="Martinez R.J."/>
            <person name="Bruce D."/>
            <person name="Detter C."/>
            <person name="Goodwin L.A."/>
            <person name="Han J."/>
            <person name="Han C.S."/>
            <person name="Held B."/>
            <person name="Land M.L."/>
            <person name="Mikhailova N."/>
            <person name="Nolan M."/>
            <person name="Pennacchio L."/>
            <person name="Pitluck S."/>
            <person name="Tapia R."/>
            <person name="Woyke T."/>
            <person name="Sobecky P.A."/>
        </authorList>
    </citation>
    <scope>NUCLEOTIDE SEQUENCE [LARGE SCALE GENOMIC DNA]</scope>
    <source>
        <strain evidence="3 4">Y9602</strain>
    </source>
</reference>
<dbReference type="HOGENOM" id="CLU_000445_44_2_6"/>
<organism evidence="3 4">
    <name type="scientific">Rahnella sp. (strain Y9602)</name>
    <dbReference type="NCBI Taxonomy" id="2703885"/>
    <lineage>
        <taxon>Bacteria</taxon>
        <taxon>Pseudomonadati</taxon>
        <taxon>Pseudomonadota</taxon>
        <taxon>Gammaproteobacteria</taxon>
        <taxon>Enterobacterales</taxon>
        <taxon>Yersiniaceae</taxon>
        <taxon>Rahnella</taxon>
    </lineage>
</organism>
<dbReference type="KEGG" id="rah:Rahaq_3368"/>
<dbReference type="EMBL" id="CP002505">
    <property type="protein sequence ID" value="ADW74962.1"/>
    <property type="molecule type" value="Genomic_DNA"/>
</dbReference>
<dbReference type="NCBIfam" id="TIGR01383">
    <property type="entry name" value="not_thiJ"/>
    <property type="match status" value="1"/>
</dbReference>
<dbReference type="SUPFAM" id="SSF52317">
    <property type="entry name" value="Class I glutamine amidotransferase-like"/>
    <property type="match status" value="1"/>
</dbReference>
<dbReference type="Pfam" id="PF01965">
    <property type="entry name" value="DJ-1_PfpI"/>
    <property type="match status" value="1"/>
</dbReference>
<dbReference type="eggNOG" id="COG0693">
    <property type="taxonomic scope" value="Bacteria"/>
</dbReference>
<dbReference type="Gene3D" id="3.40.50.880">
    <property type="match status" value="1"/>
</dbReference>
<dbReference type="InterPro" id="IPR029062">
    <property type="entry name" value="Class_I_gatase-like"/>
</dbReference>
<protein>
    <submittedName>
        <fullName evidence="3">DJ-1 family protein</fullName>
    </submittedName>
</protein>
<dbReference type="RefSeq" id="WP_013576655.1">
    <property type="nucleotide sequence ID" value="NC_015061.1"/>
</dbReference>
<dbReference type="PANTHER" id="PTHR48094:SF23">
    <property type="entry name" value="PROTEIN_NUCLEIC ACID DEGLYCASE 3"/>
    <property type="match status" value="1"/>
</dbReference>
<dbReference type="InterPro" id="IPR002818">
    <property type="entry name" value="DJ-1/PfpI"/>
</dbReference>
<sequence length="202" mass="21266">MSASVLVCLAPGSEEIEAVTAIDLLVRAGINVTTASVAGDGNLEIRCSRGVRILADVALVDVADDEHDVIVLPGGLGGATCFSESPLLVEKVRQMHVSGKIVAAICAAPALVLEYHDLFPVGNMTGFPGLKDKIDPNKWSDRRVIFDPRVNLLTSQGPGTSMEFALKIIDLLLGKAKAAEIAAQLVLAPGIYNYTDEGARES</sequence>
<reference evidence="4" key="1">
    <citation type="submission" date="2011-01" db="EMBL/GenBank/DDBJ databases">
        <title>Complete sequence of chromosome of Rahnella sp. Y9602.</title>
        <authorList>
            <consortium name="US DOE Joint Genome Institute"/>
            <person name="Lucas S."/>
            <person name="Copeland A."/>
            <person name="Lapidus A."/>
            <person name="Cheng J.-F."/>
            <person name="Goodwin L."/>
            <person name="Pitluck S."/>
            <person name="Lu M."/>
            <person name="Detter J.C."/>
            <person name="Han C."/>
            <person name="Tapia R."/>
            <person name="Land M."/>
            <person name="Hauser L."/>
            <person name="Kyrpides N."/>
            <person name="Ivanova N."/>
            <person name="Ovchinnikova G."/>
            <person name="Pagani I."/>
            <person name="Sobecky P.A."/>
            <person name="Martinez R.J."/>
            <person name="Woyke T."/>
        </authorList>
    </citation>
    <scope>NUCLEOTIDE SEQUENCE [LARGE SCALE GENOMIC DNA]</scope>
    <source>
        <strain evidence="4">Y9602</strain>
    </source>
</reference>
<evidence type="ECO:0000256" key="1">
    <source>
        <dbReference type="ARBA" id="ARBA00022737"/>
    </source>
</evidence>
<keyword evidence="1" id="KW-0677">Repeat</keyword>
<dbReference type="PANTHER" id="PTHR48094">
    <property type="entry name" value="PROTEIN/NUCLEIC ACID DEGLYCASE DJ-1-RELATED"/>
    <property type="match status" value="1"/>
</dbReference>
<proteinExistence type="predicted"/>
<feature type="domain" description="DJ-1/PfpI" evidence="2">
    <location>
        <begin position="4"/>
        <end position="170"/>
    </location>
</feature>
<dbReference type="GO" id="GO:0005737">
    <property type="term" value="C:cytoplasm"/>
    <property type="evidence" value="ECO:0007669"/>
    <property type="project" value="UniProtKB-ARBA"/>
</dbReference>
<evidence type="ECO:0000259" key="2">
    <source>
        <dbReference type="Pfam" id="PF01965"/>
    </source>
</evidence>
<name>A0A0H3FDW1_RAHSY</name>
<dbReference type="NCBIfam" id="NF008605">
    <property type="entry name" value="PRK11574.1"/>
    <property type="match status" value="1"/>
</dbReference>
<dbReference type="CDD" id="cd03135">
    <property type="entry name" value="GATase1_DJ-1"/>
    <property type="match status" value="1"/>
</dbReference>
<accession>A0A0H3FDW1</accession>
<dbReference type="InterPro" id="IPR006287">
    <property type="entry name" value="DJ-1"/>
</dbReference>
<dbReference type="GeneID" id="95416047"/>
<dbReference type="OrthoDB" id="9803764at2"/>
<evidence type="ECO:0000313" key="3">
    <source>
        <dbReference type="EMBL" id="ADW74962.1"/>
    </source>
</evidence>
<dbReference type="FunFam" id="3.40.50.880:FF:000015">
    <property type="entry name" value="Protein DJ-1 homolog C"/>
    <property type="match status" value="1"/>
</dbReference>